<comment type="caution">
    <text evidence="2">The sequence shown here is derived from an EMBL/GenBank/DDBJ whole genome shotgun (WGS) entry which is preliminary data.</text>
</comment>
<proteinExistence type="predicted"/>
<dbReference type="EMBL" id="BKAR01000027">
    <property type="protein sequence ID" value="GEP85350.1"/>
    <property type="molecule type" value="Genomic_DNA"/>
</dbReference>
<dbReference type="InterPro" id="IPR056666">
    <property type="entry name" value="DrmE_C"/>
</dbReference>
<dbReference type="RefSeq" id="WP_095103006.1">
    <property type="nucleotide sequence ID" value="NZ_BKAR01000027.1"/>
</dbReference>
<protein>
    <recommendedName>
        <fullName evidence="1">DISARM protein DrmE C-terminal domain-containing protein</fullName>
    </recommendedName>
</protein>
<dbReference type="Proteomes" id="UP000321736">
    <property type="component" value="Unassembled WGS sequence"/>
</dbReference>
<dbReference type="AlphaFoldDB" id="A0A239TH97"/>
<gene>
    <name evidence="2" type="ORF">SPI02_19350</name>
</gene>
<sequence>MHTDILEFLNDYSESTNNIKQIRIDSPELTQLHKVYNNFYRKLGKYNNELKEDLKVLKPLNFYLQISCYDYSDVIQEKLNEETKEKVNEFLGTLTYLDDPTINHLINLFINLIKNFSEDKVKNLISENVEKLIDDYKGKTIAIVSYEDVKKKYFSSEVEVYQPNIFLKTNKIFDVVIFVGTPSLYPEFQTLLFGKKIYYISHNNFNAKFKTEQILSSDLNSISNLYEGVTFNGETKMNVDEQVEYLDNESLEIEKEIRLNNIVEKYSNNKVSEMNDNISGYLIPFTNGKVFISPENAKLHVLSVENSIDDAKDFKVLKKPSEKLKVNDWIIIKNYTTATYLAKVAKNIIGESSYDECMTYINNYKSELVSKMNEIGNVKSLYRDMKKHGIKISTVLLLKNWLFGDTIKPRELEKILNYLSFSDYLVNKTINAADKIIQAHITAGREVIKELNKKIEVIDNEEIMEEMSVNEEYVFDLEGVGEFLIQQVQYTPQKVDNISSKDMYKLIGR</sequence>
<feature type="domain" description="DISARM protein DrmE C-terminal" evidence="1">
    <location>
        <begin position="283"/>
        <end position="453"/>
    </location>
</feature>
<evidence type="ECO:0000313" key="3">
    <source>
        <dbReference type="Proteomes" id="UP000321736"/>
    </source>
</evidence>
<dbReference type="OrthoDB" id="2769924at2"/>
<name>A0A239TH97_9STAP</name>
<dbReference type="Pfam" id="PF24957">
    <property type="entry name" value="DrmE_C"/>
    <property type="match status" value="1"/>
</dbReference>
<keyword evidence="3" id="KW-1185">Reference proteome</keyword>
<organism evidence="2 3">
    <name type="scientific">Staphylococcus piscifermentans</name>
    <dbReference type="NCBI Taxonomy" id="70258"/>
    <lineage>
        <taxon>Bacteria</taxon>
        <taxon>Bacillati</taxon>
        <taxon>Bacillota</taxon>
        <taxon>Bacilli</taxon>
        <taxon>Bacillales</taxon>
        <taxon>Staphylococcaceae</taxon>
        <taxon>Staphylococcus</taxon>
    </lineage>
</organism>
<evidence type="ECO:0000259" key="1">
    <source>
        <dbReference type="Pfam" id="PF24957"/>
    </source>
</evidence>
<reference evidence="2 3" key="1">
    <citation type="submission" date="2019-07" db="EMBL/GenBank/DDBJ databases">
        <title>Whole genome shotgun sequence of Staphylococcus piscifermentans NBRC 109625.</title>
        <authorList>
            <person name="Hosoyama A."/>
            <person name="Uohara A."/>
            <person name="Ohji S."/>
            <person name="Ichikawa N."/>
        </authorList>
    </citation>
    <scope>NUCLEOTIDE SEQUENCE [LARGE SCALE GENOMIC DNA]</scope>
    <source>
        <strain evidence="2 3">NBRC 109625</strain>
    </source>
</reference>
<evidence type="ECO:0000313" key="2">
    <source>
        <dbReference type="EMBL" id="GEP85350.1"/>
    </source>
</evidence>
<accession>A0A239TH97</accession>